<dbReference type="RefSeq" id="WP_125047144.1">
    <property type="nucleotide sequence ID" value="NZ_BHZC01000001.1"/>
</dbReference>
<proteinExistence type="predicted"/>
<evidence type="ECO:0000259" key="2">
    <source>
        <dbReference type="SMART" id="SM00458"/>
    </source>
</evidence>
<feature type="signal peptide" evidence="1">
    <location>
        <begin position="1"/>
        <end position="27"/>
    </location>
</feature>
<dbReference type="PROSITE" id="PS50231">
    <property type="entry name" value="RICIN_B_LECTIN"/>
    <property type="match status" value="1"/>
</dbReference>
<dbReference type="Pfam" id="PF00652">
    <property type="entry name" value="Ricin_B_lectin"/>
    <property type="match status" value="1"/>
</dbReference>
<dbReference type="GeneID" id="95624367"/>
<feature type="domain" description="Ricin B lectin" evidence="2">
    <location>
        <begin position="37"/>
        <end position="176"/>
    </location>
</feature>
<comment type="caution">
    <text evidence="3">The sequence shown here is derived from an EMBL/GenBank/DDBJ whole genome shotgun (WGS) entry which is preliminary data.</text>
</comment>
<dbReference type="Proteomes" id="UP000287830">
    <property type="component" value="Unassembled WGS sequence"/>
</dbReference>
<evidence type="ECO:0000313" key="4">
    <source>
        <dbReference type="Proteomes" id="UP000287830"/>
    </source>
</evidence>
<dbReference type="InterPro" id="IPR000772">
    <property type="entry name" value="Ricin_B_lectin"/>
</dbReference>
<dbReference type="OrthoDB" id="4273937at2"/>
<keyword evidence="1" id="KW-0732">Signal</keyword>
<organism evidence="3 4">
    <name type="scientific">Streptomyces chrestomyceticus JCM 4735</name>
    <dbReference type="NCBI Taxonomy" id="1306181"/>
    <lineage>
        <taxon>Bacteria</taxon>
        <taxon>Bacillati</taxon>
        <taxon>Actinomycetota</taxon>
        <taxon>Actinomycetes</taxon>
        <taxon>Kitasatosporales</taxon>
        <taxon>Streptomycetaceae</taxon>
        <taxon>Streptomyces</taxon>
    </lineage>
</organism>
<sequence length="179" mass="19336">MARTTRAALVTAGMVAALTGGATTAHAANVAPAPVAETVQFQLAATGKCLDASPYTAGDQTKVQQLSCDGTDAQKWRVVPAAESTFEVRNVVSGRCLEVRRSQTQSGAEVWQWPCNGGEQQRWTFGLLDAVNKLYEIRPNHIGDQCLDIGHAQDTEGAAIWQWKCNQGAAQQWRIQPVK</sequence>
<accession>A0A7U9KZR3</accession>
<evidence type="ECO:0000256" key="1">
    <source>
        <dbReference type="SAM" id="SignalP"/>
    </source>
</evidence>
<dbReference type="CDD" id="cd00161">
    <property type="entry name" value="beta-trefoil_Ricin-like"/>
    <property type="match status" value="1"/>
</dbReference>
<dbReference type="AlphaFoldDB" id="A0A7U9KZR3"/>
<protein>
    <submittedName>
        <fullName evidence="3">Beta-xylosidase</fullName>
    </submittedName>
</protein>
<gene>
    <name evidence="3" type="ORF">OEIGOIKO_05578</name>
</gene>
<dbReference type="EMBL" id="BHZC01000001">
    <property type="protein sequence ID" value="GCD37772.1"/>
    <property type="molecule type" value="Genomic_DNA"/>
</dbReference>
<dbReference type="SMART" id="SM00458">
    <property type="entry name" value="RICIN"/>
    <property type="match status" value="1"/>
</dbReference>
<reference evidence="3 4" key="1">
    <citation type="submission" date="2018-11" db="EMBL/GenBank/DDBJ databases">
        <title>Whole genome sequence of Streptomyces chrestomyceticus NBRC 13444(T).</title>
        <authorList>
            <person name="Komaki H."/>
            <person name="Tamura T."/>
        </authorList>
    </citation>
    <scope>NUCLEOTIDE SEQUENCE [LARGE SCALE GENOMIC DNA]</scope>
    <source>
        <strain evidence="3 4">NBRC 13444</strain>
    </source>
</reference>
<dbReference type="InterPro" id="IPR035992">
    <property type="entry name" value="Ricin_B-like_lectins"/>
</dbReference>
<evidence type="ECO:0000313" key="3">
    <source>
        <dbReference type="EMBL" id="GCD37772.1"/>
    </source>
</evidence>
<dbReference type="Gene3D" id="2.80.10.50">
    <property type="match status" value="2"/>
</dbReference>
<name>A0A7U9KZR3_9ACTN</name>
<dbReference type="SUPFAM" id="SSF50370">
    <property type="entry name" value="Ricin B-like lectins"/>
    <property type="match status" value="1"/>
</dbReference>
<feature type="chain" id="PRO_5031521913" evidence="1">
    <location>
        <begin position="28"/>
        <end position="179"/>
    </location>
</feature>